<dbReference type="EMBL" id="GBHO01028098">
    <property type="protein sequence ID" value="JAG15506.1"/>
    <property type="molecule type" value="Transcribed_RNA"/>
</dbReference>
<dbReference type="GO" id="GO:1990547">
    <property type="term" value="P:mitochondrial phosphate ion transmembrane transport"/>
    <property type="evidence" value="ECO:0007669"/>
    <property type="project" value="InterPro"/>
</dbReference>
<evidence type="ECO:0000256" key="8">
    <source>
        <dbReference type="ARBA" id="ARBA00023128"/>
    </source>
</evidence>
<keyword evidence="3" id="KW-0813">Transport</keyword>
<dbReference type="GO" id="GO:0005743">
    <property type="term" value="C:mitochondrial inner membrane"/>
    <property type="evidence" value="ECO:0007669"/>
    <property type="project" value="UniProtKB-SubCell"/>
</dbReference>
<protein>
    <submittedName>
        <fullName evidence="10">Phosphate carrier protein, mitochondrial</fullName>
    </submittedName>
</protein>
<evidence type="ECO:0000256" key="1">
    <source>
        <dbReference type="ARBA" id="ARBA00004448"/>
    </source>
</evidence>
<dbReference type="GO" id="GO:0005315">
    <property type="term" value="F:phosphate transmembrane transporter activity"/>
    <property type="evidence" value="ECO:0007669"/>
    <property type="project" value="InterPro"/>
</dbReference>
<keyword evidence="8" id="KW-0496">Mitochondrion</keyword>
<gene>
    <name evidence="10" type="primary">F01G4.6_1</name>
    <name evidence="10" type="ORF">CM83_16918</name>
</gene>
<dbReference type="SUPFAM" id="SSF103506">
    <property type="entry name" value="Mitochondrial carrier"/>
    <property type="match status" value="1"/>
</dbReference>
<proteinExistence type="inferred from homology"/>
<evidence type="ECO:0000256" key="9">
    <source>
        <dbReference type="ARBA" id="ARBA00023136"/>
    </source>
</evidence>
<dbReference type="AlphaFoldDB" id="A0A0A9X787"/>
<comment type="similarity">
    <text evidence="2">Belongs to the mitochondrial carrier (TC 2.A.29) family.</text>
</comment>
<dbReference type="PANTHER" id="PTHR45671">
    <property type="entry name" value="SOLUTE CARRIER FAMILY 25 (MITOCHONDRIAL CARRIER PHOSPHATE CARRIER), MEMBER 3, LIKE-RELATED-RELATED"/>
    <property type="match status" value="1"/>
</dbReference>
<dbReference type="Gene3D" id="1.50.40.10">
    <property type="entry name" value="Mitochondrial carrier domain"/>
    <property type="match status" value="1"/>
</dbReference>
<keyword evidence="6" id="KW-0999">Mitochondrion inner membrane</keyword>
<keyword evidence="4" id="KW-0812">Transmembrane</keyword>
<dbReference type="FunFam" id="1.50.40.10:FF:000138">
    <property type="entry name" value="Mitochondrial phosphate carrier protein 3"/>
    <property type="match status" value="1"/>
</dbReference>
<dbReference type="PANTHER" id="PTHR45671:SF10">
    <property type="entry name" value="SOLUTE CARRIER FAMILY 25 MEMBER 3"/>
    <property type="match status" value="1"/>
</dbReference>
<organism evidence="10">
    <name type="scientific">Lygus hesperus</name>
    <name type="common">Western plant bug</name>
    <dbReference type="NCBI Taxonomy" id="30085"/>
    <lineage>
        <taxon>Eukaryota</taxon>
        <taxon>Metazoa</taxon>
        <taxon>Ecdysozoa</taxon>
        <taxon>Arthropoda</taxon>
        <taxon>Hexapoda</taxon>
        <taxon>Insecta</taxon>
        <taxon>Pterygota</taxon>
        <taxon>Neoptera</taxon>
        <taxon>Paraneoptera</taxon>
        <taxon>Hemiptera</taxon>
        <taxon>Heteroptera</taxon>
        <taxon>Panheteroptera</taxon>
        <taxon>Cimicomorpha</taxon>
        <taxon>Miridae</taxon>
        <taxon>Mirini</taxon>
        <taxon>Lygus</taxon>
    </lineage>
</organism>
<evidence type="ECO:0000256" key="4">
    <source>
        <dbReference type="ARBA" id="ARBA00022692"/>
    </source>
</evidence>
<keyword evidence="5" id="KW-0677">Repeat</keyword>
<evidence type="ECO:0000256" key="6">
    <source>
        <dbReference type="ARBA" id="ARBA00022792"/>
    </source>
</evidence>
<accession>A0A0A9X787</accession>
<evidence type="ECO:0000256" key="3">
    <source>
        <dbReference type="ARBA" id="ARBA00022448"/>
    </source>
</evidence>
<dbReference type="InterPro" id="IPR023395">
    <property type="entry name" value="MCP_dom_sf"/>
</dbReference>
<sequence>MVKVKVQTSPKGTFPVRTIPAMAAMVADRSSRFPFGSLIPLWSRQIPYTMAKFFFFEKVVEAFYTHVFTKPKEEYSKSTQLSITFASGYIAGVICALVSQPADSMVSQLSKSSNSGKGFGQIINEVGMTNLCFKGLPTRIVMIGTLTS</sequence>
<reference evidence="10" key="1">
    <citation type="journal article" date="2014" name="PLoS ONE">
        <title>Transcriptome-Based Identification of ABC Transporters in the Western Tarnished Plant Bug Lygus hesperus.</title>
        <authorList>
            <person name="Hull J.J."/>
            <person name="Chaney K."/>
            <person name="Geib S.M."/>
            <person name="Fabrick J.A."/>
            <person name="Brent C.S."/>
            <person name="Walsh D."/>
            <person name="Lavine L.C."/>
        </authorList>
    </citation>
    <scope>NUCLEOTIDE SEQUENCE</scope>
</reference>
<evidence type="ECO:0000256" key="7">
    <source>
        <dbReference type="ARBA" id="ARBA00022989"/>
    </source>
</evidence>
<name>A0A0A9X787_LYGHE</name>
<evidence type="ECO:0000256" key="2">
    <source>
        <dbReference type="ARBA" id="ARBA00006375"/>
    </source>
</evidence>
<evidence type="ECO:0000256" key="5">
    <source>
        <dbReference type="ARBA" id="ARBA00022737"/>
    </source>
</evidence>
<keyword evidence="9" id="KW-0472">Membrane</keyword>
<comment type="subcellular location">
    <subcellularLocation>
        <location evidence="1">Mitochondrion inner membrane</location>
        <topology evidence="1">Multi-pass membrane protein</topology>
    </subcellularLocation>
</comment>
<keyword evidence="7" id="KW-1133">Transmembrane helix</keyword>
<reference evidence="10" key="2">
    <citation type="submission" date="2014-07" db="EMBL/GenBank/DDBJ databases">
        <authorList>
            <person name="Hull J."/>
        </authorList>
    </citation>
    <scope>NUCLEOTIDE SEQUENCE</scope>
</reference>
<evidence type="ECO:0000313" key="10">
    <source>
        <dbReference type="EMBL" id="JAG15506.1"/>
    </source>
</evidence>
<dbReference type="InterPro" id="IPR044677">
    <property type="entry name" value="SLC25A3/Pic2/Mir1-like"/>
</dbReference>